<dbReference type="GO" id="GO:0003677">
    <property type="term" value="F:DNA binding"/>
    <property type="evidence" value="ECO:0007669"/>
    <property type="project" value="UniProtKB-KW"/>
</dbReference>
<evidence type="ECO:0000259" key="3">
    <source>
        <dbReference type="PROSITE" id="PS50943"/>
    </source>
</evidence>
<keyword evidence="2" id="KW-1133">Transmembrane helix</keyword>
<protein>
    <submittedName>
        <fullName evidence="4">Transcriptional regulator</fullName>
    </submittedName>
</protein>
<dbReference type="RefSeq" id="WP_103082850.1">
    <property type="nucleotide sequence ID" value="NZ_CP021850.1"/>
</dbReference>
<dbReference type="KEGG" id="cthd:CDO33_12735"/>
<name>A0A2K2FAF7_9CLOT</name>
<keyword evidence="5" id="KW-1185">Reference proteome</keyword>
<keyword evidence="2" id="KW-0472">Membrane</keyword>
<evidence type="ECO:0000256" key="1">
    <source>
        <dbReference type="ARBA" id="ARBA00023125"/>
    </source>
</evidence>
<dbReference type="PANTHER" id="PTHR46558">
    <property type="entry name" value="TRACRIPTIONAL REGULATORY PROTEIN-RELATED-RELATED"/>
    <property type="match status" value="1"/>
</dbReference>
<organism evidence="4 5">
    <name type="scientific">Clostridium thermosuccinogenes</name>
    <dbReference type="NCBI Taxonomy" id="84032"/>
    <lineage>
        <taxon>Bacteria</taxon>
        <taxon>Bacillati</taxon>
        <taxon>Bacillota</taxon>
        <taxon>Clostridia</taxon>
        <taxon>Eubacteriales</taxon>
        <taxon>Clostridiaceae</taxon>
        <taxon>Clostridium</taxon>
    </lineage>
</organism>
<feature type="transmembrane region" description="Helical" evidence="2">
    <location>
        <begin position="111"/>
        <end position="128"/>
    </location>
</feature>
<evidence type="ECO:0000256" key="2">
    <source>
        <dbReference type="SAM" id="Phobius"/>
    </source>
</evidence>
<dbReference type="SMART" id="SM00530">
    <property type="entry name" value="HTH_XRE"/>
    <property type="match status" value="1"/>
</dbReference>
<dbReference type="EMBL" id="NIOJ01000060">
    <property type="protein sequence ID" value="PNT95734.1"/>
    <property type="molecule type" value="Genomic_DNA"/>
</dbReference>
<dbReference type="InterPro" id="IPR010982">
    <property type="entry name" value="Lambda_DNA-bd_dom_sf"/>
</dbReference>
<proteinExistence type="predicted"/>
<sequence length="191" mass="21671">MELGKQIKKYRNEMSLSQDALAEKVYVSRQTISNWENGKSYPDVNSLILLSEVFGTSIDNLIKGDVEIMKEKVKNEDRKKFERLSQIYGVLFLVIIISPVPLAHFLGYAGIGIWVALAISAFCFAVLIEQKKKQFDVQTFREIIAFTEGKRLDEIAKAREEGKRPYQKVLLAFAAGVVTLVIAIMFSYVLK</sequence>
<feature type="domain" description="HTH cro/C1-type" evidence="3">
    <location>
        <begin position="7"/>
        <end position="61"/>
    </location>
</feature>
<keyword evidence="1" id="KW-0238">DNA-binding</keyword>
<dbReference type="PROSITE" id="PS50943">
    <property type="entry name" value="HTH_CROC1"/>
    <property type="match status" value="1"/>
</dbReference>
<dbReference type="PANTHER" id="PTHR46558:SF15">
    <property type="entry name" value="HELIX-TURN-HELIX DOMAIN PROTEIN"/>
    <property type="match status" value="1"/>
</dbReference>
<dbReference type="Pfam" id="PF01381">
    <property type="entry name" value="HTH_3"/>
    <property type="match status" value="1"/>
</dbReference>
<dbReference type="SUPFAM" id="SSF47413">
    <property type="entry name" value="lambda repressor-like DNA-binding domains"/>
    <property type="match status" value="1"/>
</dbReference>
<dbReference type="AlphaFoldDB" id="A0A2K2FAF7"/>
<dbReference type="InterPro" id="IPR001387">
    <property type="entry name" value="Cro/C1-type_HTH"/>
</dbReference>
<dbReference type="OrthoDB" id="9801008at2"/>
<keyword evidence="2" id="KW-0812">Transmembrane</keyword>
<gene>
    <name evidence="4" type="ORF">CDQ84_16560</name>
</gene>
<evidence type="ECO:0000313" key="5">
    <source>
        <dbReference type="Proteomes" id="UP000236151"/>
    </source>
</evidence>
<feature type="transmembrane region" description="Helical" evidence="2">
    <location>
        <begin position="169"/>
        <end position="190"/>
    </location>
</feature>
<feature type="transmembrane region" description="Helical" evidence="2">
    <location>
        <begin position="87"/>
        <end position="105"/>
    </location>
</feature>
<dbReference type="Proteomes" id="UP000236151">
    <property type="component" value="Unassembled WGS sequence"/>
</dbReference>
<comment type="caution">
    <text evidence="4">The sequence shown here is derived from an EMBL/GenBank/DDBJ whole genome shotgun (WGS) entry which is preliminary data.</text>
</comment>
<dbReference type="Gene3D" id="1.10.260.40">
    <property type="entry name" value="lambda repressor-like DNA-binding domains"/>
    <property type="match status" value="1"/>
</dbReference>
<accession>A0A2K2FAF7</accession>
<evidence type="ECO:0000313" key="4">
    <source>
        <dbReference type="EMBL" id="PNT95734.1"/>
    </source>
</evidence>
<reference evidence="4 5" key="1">
    <citation type="submission" date="2017-06" db="EMBL/GenBank/DDBJ databases">
        <title>Investigating the central metabolism of Clostridium thermosuccinogenes.</title>
        <authorList>
            <person name="Koendjbiharie J.G."/>
            <person name="van Kranenburg R."/>
        </authorList>
    </citation>
    <scope>NUCLEOTIDE SEQUENCE [LARGE SCALE GENOMIC DNA]</scope>
    <source>
        <strain evidence="4 5">DSM 5806</strain>
    </source>
</reference>
<dbReference type="CDD" id="cd00093">
    <property type="entry name" value="HTH_XRE"/>
    <property type="match status" value="1"/>
</dbReference>